<dbReference type="InterPro" id="IPR012334">
    <property type="entry name" value="Pectin_lyas_fold"/>
</dbReference>
<protein>
    <recommendedName>
        <fullName evidence="7">Ricin B lectin domain-containing protein</fullName>
    </recommendedName>
</protein>
<evidence type="ECO:0000313" key="6">
    <source>
        <dbReference type="Proteomes" id="UP000479710"/>
    </source>
</evidence>
<dbReference type="AlphaFoldDB" id="A0A6G1E4Z8"/>
<organism evidence="5 6">
    <name type="scientific">Oryza meyeriana var. granulata</name>
    <dbReference type="NCBI Taxonomy" id="110450"/>
    <lineage>
        <taxon>Eukaryota</taxon>
        <taxon>Viridiplantae</taxon>
        <taxon>Streptophyta</taxon>
        <taxon>Embryophyta</taxon>
        <taxon>Tracheophyta</taxon>
        <taxon>Spermatophyta</taxon>
        <taxon>Magnoliopsida</taxon>
        <taxon>Liliopsida</taxon>
        <taxon>Poales</taxon>
        <taxon>Poaceae</taxon>
        <taxon>BOP clade</taxon>
        <taxon>Oryzoideae</taxon>
        <taxon>Oryzeae</taxon>
        <taxon>Oryzinae</taxon>
        <taxon>Oryza</taxon>
        <taxon>Oryza meyeriana</taxon>
    </lineage>
</organism>
<sequence>MRRFSPVWLLIVGAIILCLASTAPARSVGRTTFSVSSFGAVGDGFADDSEIDGDMLAPPGMDYWPKARSPLQWLNFKWLNGFTIQGTGTVDGQSISLKNHSPANVSQHWYVSGVKPTNINCNPGHGISLGGLGKDNSLAESLRVSPTGP</sequence>
<evidence type="ECO:0000256" key="1">
    <source>
        <dbReference type="ARBA" id="ARBA00004613"/>
    </source>
</evidence>
<proteinExistence type="predicted"/>
<dbReference type="GO" id="GO:0071555">
    <property type="term" value="P:cell wall organization"/>
    <property type="evidence" value="ECO:0007669"/>
    <property type="project" value="UniProtKB-KW"/>
</dbReference>
<accession>A0A6G1E4Z8</accession>
<comment type="caution">
    <text evidence="5">The sequence shown here is derived from an EMBL/GenBank/DDBJ whole genome shotgun (WGS) entry which is preliminary data.</text>
</comment>
<reference evidence="5 6" key="1">
    <citation type="submission" date="2019-11" db="EMBL/GenBank/DDBJ databases">
        <title>Whole genome sequence of Oryza granulata.</title>
        <authorList>
            <person name="Li W."/>
        </authorList>
    </citation>
    <scope>NUCLEOTIDE SEQUENCE [LARGE SCALE GENOMIC DNA]</scope>
    <source>
        <strain evidence="6">cv. Menghai</strain>
        <tissue evidence="5">Leaf</tissue>
    </source>
</reference>
<name>A0A6G1E4Z8_9ORYZ</name>
<evidence type="ECO:0000256" key="3">
    <source>
        <dbReference type="ARBA" id="ARBA00023316"/>
    </source>
</evidence>
<dbReference type="Proteomes" id="UP000479710">
    <property type="component" value="Unassembled WGS sequence"/>
</dbReference>
<comment type="subcellular location">
    <subcellularLocation>
        <location evidence="1">Secreted</location>
    </subcellularLocation>
</comment>
<dbReference type="SUPFAM" id="SSF51126">
    <property type="entry name" value="Pectin lyase-like"/>
    <property type="match status" value="1"/>
</dbReference>
<dbReference type="OrthoDB" id="187139at2759"/>
<evidence type="ECO:0000256" key="2">
    <source>
        <dbReference type="ARBA" id="ARBA00022525"/>
    </source>
</evidence>
<gene>
    <name evidence="5" type="ORF">E2562_027649</name>
</gene>
<dbReference type="PANTHER" id="PTHR31375">
    <property type="match status" value="1"/>
</dbReference>
<feature type="chain" id="PRO_5026143999" description="Ricin B lectin domain-containing protein" evidence="4">
    <location>
        <begin position="26"/>
        <end position="149"/>
    </location>
</feature>
<evidence type="ECO:0008006" key="7">
    <source>
        <dbReference type="Google" id="ProtNLM"/>
    </source>
</evidence>
<evidence type="ECO:0000313" key="5">
    <source>
        <dbReference type="EMBL" id="KAF0919013.1"/>
    </source>
</evidence>
<keyword evidence="2" id="KW-0964">Secreted</keyword>
<keyword evidence="6" id="KW-1185">Reference proteome</keyword>
<dbReference type="InterPro" id="IPR011050">
    <property type="entry name" value="Pectin_lyase_fold/virulence"/>
</dbReference>
<evidence type="ECO:0000256" key="4">
    <source>
        <dbReference type="SAM" id="SignalP"/>
    </source>
</evidence>
<keyword evidence="3" id="KW-0961">Cell wall biogenesis/degradation</keyword>
<dbReference type="GO" id="GO:0005576">
    <property type="term" value="C:extracellular region"/>
    <property type="evidence" value="ECO:0007669"/>
    <property type="project" value="UniProtKB-SubCell"/>
</dbReference>
<keyword evidence="4" id="KW-0732">Signal</keyword>
<dbReference type="Gene3D" id="2.160.20.10">
    <property type="entry name" value="Single-stranded right-handed beta-helix, Pectin lyase-like"/>
    <property type="match status" value="1"/>
</dbReference>
<dbReference type="EMBL" id="SPHZ02000005">
    <property type="protein sequence ID" value="KAF0919013.1"/>
    <property type="molecule type" value="Genomic_DNA"/>
</dbReference>
<feature type="signal peptide" evidence="4">
    <location>
        <begin position="1"/>
        <end position="25"/>
    </location>
</feature>